<dbReference type="PRINTS" id="PR01900">
    <property type="entry name" value="YIDCPROTEIN"/>
</dbReference>
<evidence type="ECO:0000256" key="4">
    <source>
        <dbReference type="ARBA" id="ARBA00022448"/>
    </source>
</evidence>
<evidence type="ECO:0000259" key="17">
    <source>
        <dbReference type="Pfam" id="PF14849"/>
    </source>
</evidence>
<evidence type="ECO:0000313" key="19">
    <source>
        <dbReference type="Proteomes" id="UP000676169"/>
    </source>
</evidence>
<evidence type="ECO:0000256" key="1">
    <source>
        <dbReference type="ARBA" id="ARBA00004429"/>
    </source>
</evidence>
<name>A0A975J1I8_9BACT</name>
<comment type="function">
    <text evidence="13">Required for the insertion and/or proper folding and/or complex formation of integral membrane proteins into the membrane. Involved in integration of membrane proteins that insert both dependently and independently of the Sec translocase complex, as well as at least some lipoproteins. Aids folding of multispanning membrane proteins.</text>
</comment>
<keyword evidence="6 13" id="KW-0812">Transmembrane</keyword>
<dbReference type="InterPro" id="IPR038221">
    <property type="entry name" value="YidC_periplasmic_sf"/>
</dbReference>
<keyword evidence="7 13" id="KW-0653">Protein transport</keyword>
<dbReference type="NCBIfam" id="TIGR03592">
    <property type="entry name" value="yidC_oxa1_cterm"/>
    <property type="match status" value="1"/>
</dbReference>
<dbReference type="RefSeq" id="WP_211633177.1">
    <property type="nucleotide sequence ID" value="NZ_CP073100.1"/>
</dbReference>
<evidence type="ECO:0000256" key="10">
    <source>
        <dbReference type="ARBA" id="ARBA00023186"/>
    </source>
</evidence>
<feature type="transmembrane region" description="Helical" evidence="13">
    <location>
        <begin position="470"/>
        <end position="497"/>
    </location>
</feature>
<feature type="chain" id="PRO_5036804120" description="Membrane protein insertase YidC" evidence="15">
    <location>
        <begin position="24"/>
        <end position="605"/>
    </location>
</feature>
<evidence type="ECO:0000256" key="15">
    <source>
        <dbReference type="SAM" id="SignalP"/>
    </source>
</evidence>
<evidence type="ECO:0000256" key="8">
    <source>
        <dbReference type="ARBA" id="ARBA00022989"/>
    </source>
</evidence>
<feature type="compositionally biased region" description="Basic residues" evidence="14">
    <location>
        <begin position="596"/>
        <end position="605"/>
    </location>
</feature>
<feature type="transmembrane region" description="Helical" evidence="13">
    <location>
        <begin position="423"/>
        <end position="450"/>
    </location>
</feature>
<evidence type="ECO:0000256" key="14">
    <source>
        <dbReference type="SAM" id="MobiDB-lite"/>
    </source>
</evidence>
<dbReference type="Proteomes" id="UP000676169">
    <property type="component" value="Chromosome"/>
</dbReference>
<keyword evidence="19" id="KW-1185">Reference proteome</keyword>
<dbReference type="GO" id="GO:0051205">
    <property type="term" value="P:protein insertion into membrane"/>
    <property type="evidence" value="ECO:0007669"/>
    <property type="project" value="TreeGrafter"/>
</dbReference>
<feature type="domain" description="Membrane insertase YidC/Oxa/ALB C-terminal" evidence="16">
    <location>
        <begin position="360"/>
        <end position="548"/>
    </location>
</feature>
<dbReference type="InterPro" id="IPR047196">
    <property type="entry name" value="YidC_ALB_C"/>
</dbReference>
<evidence type="ECO:0000256" key="6">
    <source>
        <dbReference type="ARBA" id="ARBA00022692"/>
    </source>
</evidence>
<evidence type="ECO:0000313" key="18">
    <source>
        <dbReference type="EMBL" id="QUE52320.1"/>
    </source>
</evidence>
<evidence type="ECO:0000256" key="12">
    <source>
        <dbReference type="ARBA" id="ARBA00033342"/>
    </source>
</evidence>
<dbReference type="Pfam" id="PF02096">
    <property type="entry name" value="60KD_IMP"/>
    <property type="match status" value="1"/>
</dbReference>
<comment type="subunit">
    <text evidence="13">Interacts with the Sec translocase complex via SecD. Specifically interacts with transmembrane segments of nascent integral membrane proteins during membrane integration.</text>
</comment>
<dbReference type="GO" id="GO:0032977">
    <property type="term" value="F:membrane insertase activity"/>
    <property type="evidence" value="ECO:0007669"/>
    <property type="project" value="InterPro"/>
</dbReference>
<dbReference type="InterPro" id="IPR028053">
    <property type="entry name" value="Membr_insert_YidC_N"/>
</dbReference>
<feature type="signal peptide" evidence="15">
    <location>
        <begin position="1"/>
        <end position="23"/>
    </location>
</feature>
<reference evidence="18" key="1">
    <citation type="submission" date="2021-04" db="EMBL/GenBank/DDBJ databases">
        <title>Luteolibacter sp. 32A isolated from the skin of an Anderson's salamander (Ambystoma andersonii).</title>
        <authorList>
            <person name="Spergser J."/>
            <person name="Busse H.-J."/>
        </authorList>
    </citation>
    <scope>NUCLEOTIDE SEQUENCE</scope>
    <source>
        <strain evidence="18">32A</strain>
    </source>
</reference>
<gene>
    <name evidence="13 18" type="primary">yidC</name>
    <name evidence="18" type="ORF">KBB96_05365</name>
</gene>
<keyword evidence="4 13" id="KW-0813">Transport</keyword>
<dbReference type="Pfam" id="PF14849">
    <property type="entry name" value="YidC_periplas"/>
    <property type="match status" value="1"/>
</dbReference>
<feature type="region of interest" description="Disordered" evidence="14">
    <location>
        <begin position="559"/>
        <end position="605"/>
    </location>
</feature>
<dbReference type="InterPro" id="IPR028055">
    <property type="entry name" value="YidC/Oxa/ALB_C"/>
</dbReference>
<dbReference type="InterPro" id="IPR019998">
    <property type="entry name" value="Membr_insert_YidC"/>
</dbReference>
<dbReference type="EMBL" id="CP073100">
    <property type="protein sequence ID" value="QUE52320.1"/>
    <property type="molecule type" value="Genomic_DNA"/>
</dbReference>
<keyword evidence="15" id="KW-0732">Signal</keyword>
<feature type="transmembrane region" description="Helical" evidence="13">
    <location>
        <begin position="358"/>
        <end position="379"/>
    </location>
</feature>
<feature type="transmembrane region" description="Helical" evidence="13">
    <location>
        <begin position="509"/>
        <end position="532"/>
    </location>
</feature>
<feature type="compositionally biased region" description="Basic and acidic residues" evidence="14">
    <location>
        <begin position="559"/>
        <end position="581"/>
    </location>
</feature>
<dbReference type="NCBIfam" id="TIGR03593">
    <property type="entry name" value="yidC_nterm"/>
    <property type="match status" value="1"/>
</dbReference>
<feature type="compositionally biased region" description="Polar residues" evidence="14">
    <location>
        <begin position="31"/>
        <end position="43"/>
    </location>
</feature>
<evidence type="ECO:0000256" key="3">
    <source>
        <dbReference type="ARBA" id="ARBA00015325"/>
    </source>
</evidence>
<dbReference type="HAMAP" id="MF_01810">
    <property type="entry name" value="YidC_type1"/>
    <property type="match status" value="1"/>
</dbReference>
<accession>A0A975J1I8</accession>
<feature type="domain" description="Membrane insertase YidC N-terminal" evidence="17">
    <location>
        <begin position="64"/>
        <end position="341"/>
    </location>
</feature>
<dbReference type="AlphaFoldDB" id="A0A975J1I8"/>
<evidence type="ECO:0000256" key="2">
    <source>
        <dbReference type="ARBA" id="ARBA00010527"/>
    </source>
</evidence>
<evidence type="ECO:0000259" key="16">
    <source>
        <dbReference type="Pfam" id="PF02096"/>
    </source>
</evidence>
<dbReference type="PANTHER" id="PTHR12428:SF65">
    <property type="entry name" value="CYTOCHROME C OXIDASE ASSEMBLY PROTEIN COX18, MITOCHONDRIAL"/>
    <property type="match status" value="1"/>
</dbReference>
<evidence type="ECO:0000256" key="13">
    <source>
        <dbReference type="HAMAP-Rule" id="MF_01810"/>
    </source>
</evidence>
<dbReference type="GO" id="GO:0015031">
    <property type="term" value="P:protein transport"/>
    <property type="evidence" value="ECO:0007669"/>
    <property type="project" value="UniProtKB-KW"/>
</dbReference>
<keyword evidence="9 13" id="KW-0472">Membrane</keyword>
<dbReference type="GO" id="GO:0005886">
    <property type="term" value="C:plasma membrane"/>
    <property type="evidence" value="ECO:0007669"/>
    <property type="project" value="UniProtKB-SubCell"/>
</dbReference>
<proteinExistence type="inferred from homology"/>
<dbReference type="PRINTS" id="PR00701">
    <property type="entry name" value="60KDINNERMP"/>
</dbReference>
<evidence type="ECO:0000256" key="5">
    <source>
        <dbReference type="ARBA" id="ARBA00022475"/>
    </source>
</evidence>
<dbReference type="KEGG" id="lamb:KBB96_05365"/>
<feature type="region of interest" description="Disordered" evidence="14">
    <location>
        <begin position="28"/>
        <end position="61"/>
    </location>
</feature>
<dbReference type="CDD" id="cd20070">
    <property type="entry name" value="5TM_YidC_Alb3"/>
    <property type="match status" value="1"/>
</dbReference>
<organism evidence="18 19">
    <name type="scientific">Luteolibacter ambystomatis</name>
    <dbReference type="NCBI Taxonomy" id="2824561"/>
    <lineage>
        <taxon>Bacteria</taxon>
        <taxon>Pseudomonadati</taxon>
        <taxon>Verrucomicrobiota</taxon>
        <taxon>Verrucomicrobiia</taxon>
        <taxon>Verrucomicrobiales</taxon>
        <taxon>Verrucomicrobiaceae</taxon>
        <taxon>Luteolibacter</taxon>
    </lineage>
</organism>
<comment type="subcellular location">
    <subcellularLocation>
        <location evidence="1">Cell inner membrane</location>
        <topology evidence="1">Multi-pass membrane protein</topology>
    </subcellularLocation>
    <subcellularLocation>
        <location evidence="13">Cell membrane</location>
        <topology evidence="13">Multi-pass membrane protein</topology>
    </subcellularLocation>
</comment>
<evidence type="ECO:0000256" key="9">
    <source>
        <dbReference type="ARBA" id="ARBA00023136"/>
    </source>
</evidence>
<dbReference type="InterPro" id="IPR001708">
    <property type="entry name" value="YidC/ALB3/OXA1/COX18"/>
</dbReference>
<evidence type="ECO:0000256" key="11">
    <source>
        <dbReference type="ARBA" id="ARBA00033245"/>
    </source>
</evidence>
<protein>
    <recommendedName>
        <fullName evidence="3 13">Membrane protein insertase YidC</fullName>
    </recommendedName>
    <alternativeName>
        <fullName evidence="12 13">Foldase YidC</fullName>
    </alternativeName>
    <alternativeName>
        <fullName evidence="13">Membrane protein YidC</fullName>
    </alternativeName>
    <alternativeName>
        <fullName evidence="11 13">membrane integrase YidC</fullName>
    </alternativeName>
</protein>
<evidence type="ECO:0000256" key="7">
    <source>
        <dbReference type="ARBA" id="ARBA00022927"/>
    </source>
</evidence>
<sequence>MYDRKTWIILTACCVLLAANLYFQPKPPPAETQNQAAGQNSAAPGTPGLAVQPAPSPEAEEQTLTIETDKAVFTFSTYGGGLKFVDLKEQFAVGSKTERIRLNRNAPAPMAALAGSDQVSGNVVYHFVEQESLPGKKVVFSTNYPNGLVAKKVFSIIENGQPGSPYLIDFNLQLQNTSGQPVSLADYSLFLGEAAPVHAHEPFPASYFWLNDGDIKTDDTGKFKGGWFSGAPKSVVMEDAPKLEYAGVADQFFTTLIRPKDVQASKLWLRSKDVKIGDKELKSIYGGFSLPAVSMASNETKAFGYTIFAGPRHNAMLRQMGGNWSDIMPYSVFGWVANPLNRLLNWFHYAFRNTGPQWAWGLAIIALTLTVRTAIWPLYAKSTRSMKRMSKLQPEMAKLKEKYADDPNRMNQEMMKLYRTYGVNPLGGCLPMLIQIPIFYGFFRVLQYAVELRGQGFLWVHDLSQPDTQWMIPIFGGIPLNPLPIVMGLTSFIQIAMTPKTGDKTQQRMMMMMPFIFFFFCYNFASALALYWTTTNLFSIMQTWITNKMPEPELKEKKAVPGKKTFMERMVEKQQEMERIQRARQQGIDPGSEPPKKKRPPRTGG</sequence>
<keyword evidence="8 13" id="KW-1133">Transmembrane helix</keyword>
<keyword evidence="10 13" id="KW-0143">Chaperone</keyword>
<keyword evidence="5 13" id="KW-1003">Cell membrane</keyword>
<comment type="similarity">
    <text evidence="2 13">Belongs to the OXA1/ALB3/YidC family. Type 1 subfamily.</text>
</comment>
<dbReference type="CDD" id="cd19961">
    <property type="entry name" value="EcYidC-like_peri"/>
    <property type="match status" value="1"/>
</dbReference>
<dbReference type="Gene3D" id="2.70.98.90">
    <property type="match status" value="1"/>
</dbReference>
<dbReference type="PANTHER" id="PTHR12428">
    <property type="entry name" value="OXA1"/>
    <property type="match status" value="1"/>
</dbReference>